<protein>
    <submittedName>
        <fullName evidence="1">Uncharacterized protein</fullName>
    </submittedName>
</protein>
<name>S9UX43_9TRYP</name>
<comment type="caution">
    <text evidence="1">The sequence shown here is derived from an EMBL/GenBank/DDBJ whole genome shotgun (WGS) entry which is preliminary data.</text>
</comment>
<dbReference type="Proteomes" id="UP000015354">
    <property type="component" value="Unassembled WGS sequence"/>
</dbReference>
<keyword evidence="2" id="KW-1185">Reference proteome</keyword>
<dbReference type="EMBL" id="ATMH01002213">
    <property type="protein sequence ID" value="EPY33448.1"/>
    <property type="molecule type" value="Genomic_DNA"/>
</dbReference>
<accession>S9UX43</accession>
<sequence>MLRLSRLLCASKVTAGNAKNQAGAPRKKEKIFHVIPGTPVTPVEKLKDQRRRYGQDRYSRLPEYRPGRNVRMDANSFTLYATCKGVMDIKTSRIHPSYKWLEVEPDIQKVYRSRQVRSALQQRGQASMMVEHNPHYRAEHDHVLEPDWRTRVMRVAPATEQYQDPNLFARGIIPSLDPLDRYSYE</sequence>
<dbReference type="AlphaFoldDB" id="S9UX43"/>
<proteinExistence type="predicted"/>
<dbReference type="OrthoDB" id="269713at2759"/>
<dbReference type="Gene3D" id="2.40.50.100">
    <property type="match status" value="1"/>
</dbReference>
<organism evidence="1 2">
    <name type="scientific">Strigomonas culicis</name>
    <dbReference type="NCBI Taxonomy" id="28005"/>
    <lineage>
        <taxon>Eukaryota</taxon>
        <taxon>Discoba</taxon>
        <taxon>Euglenozoa</taxon>
        <taxon>Kinetoplastea</taxon>
        <taxon>Metakinetoplastina</taxon>
        <taxon>Trypanosomatida</taxon>
        <taxon>Trypanosomatidae</taxon>
        <taxon>Strigomonadinae</taxon>
        <taxon>Strigomonas</taxon>
    </lineage>
</organism>
<evidence type="ECO:0000313" key="1">
    <source>
        <dbReference type="EMBL" id="EPY33448.1"/>
    </source>
</evidence>
<gene>
    <name evidence="1" type="ORF">STCU_02213</name>
</gene>
<reference evidence="1 2" key="1">
    <citation type="journal article" date="2013" name="PLoS ONE">
        <title>Predicting the Proteins of Angomonas deanei, Strigomonas culicis and Their Respective Endosymbionts Reveals New Aspects of the Trypanosomatidae Family.</title>
        <authorList>
            <person name="Motta M.C."/>
            <person name="Martins A.C."/>
            <person name="de Souza S.S."/>
            <person name="Catta-Preta C.M."/>
            <person name="Silva R."/>
            <person name="Klein C.C."/>
            <person name="de Almeida L.G."/>
            <person name="de Lima Cunha O."/>
            <person name="Ciapina L.P."/>
            <person name="Brocchi M."/>
            <person name="Colabardini A.C."/>
            <person name="de Araujo Lima B."/>
            <person name="Machado C.R."/>
            <person name="de Almeida Soares C.M."/>
            <person name="Probst C.M."/>
            <person name="de Menezes C.B."/>
            <person name="Thompson C.E."/>
            <person name="Bartholomeu D.C."/>
            <person name="Gradia D.F."/>
            <person name="Pavoni D.P."/>
            <person name="Grisard E.C."/>
            <person name="Fantinatti-Garboggini F."/>
            <person name="Marchini F.K."/>
            <person name="Rodrigues-Luiz G.F."/>
            <person name="Wagner G."/>
            <person name="Goldman G.H."/>
            <person name="Fietto J.L."/>
            <person name="Elias M.C."/>
            <person name="Goldman M.H."/>
            <person name="Sagot M.F."/>
            <person name="Pereira M."/>
            <person name="Stoco P.H."/>
            <person name="de Mendonca-Neto R.P."/>
            <person name="Teixeira S.M."/>
            <person name="Maciel T.E."/>
            <person name="de Oliveira Mendes T.A."/>
            <person name="Urmenyi T.P."/>
            <person name="de Souza W."/>
            <person name="Schenkman S."/>
            <person name="de Vasconcelos A.T."/>
        </authorList>
    </citation>
    <scope>NUCLEOTIDE SEQUENCE [LARGE SCALE GENOMIC DNA]</scope>
</reference>
<evidence type="ECO:0000313" key="2">
    <source>
        <dbReference type="Proteomes" id="UP000015354"/>
    </source>
</evidence>